<accession>A0A6G4WA84</accession>
<evidence type="ECO:0008006" key="3">
    <source>
        <dbReference type="Google" id="ProtNLM"/>
    </source>
</evidence>
<keyword evidence="2" id="KW-1185">Reference proteome</keyword>
<evidence type="ECO:0000313" key="2">
    <source>
        <dbReference type="Proteomes" id="UP001642900"/>
    </source>
</evidence>
<organism evidence="1 2">
    <name type="scientific">Allomesorhizobium camelthorni</name>
    <dbReference type="NCBI Taxonomy" id="475069"/>
    <lineage>
        <taxon>Bacteria</taxon>
        <taxon>Pseudomonadati</taxon>
        <taxon>Pseudomonadota</taxon>
        <taxon>Alphaproteobacteria</taxon>
        <taxon>Hyphomicrobiales</taxon>
        <taxon>Phyllobacteriaceae</taxon>
        <taxon>Allomesorhizobium</taxon>
    </lineage>
</organism>
<gene>
    <name evidence="1" type="ORF">G6N73_07675</name>
</gene>
<name>A0A6G4WA84_9HYPH</name>
<reference evidence="1 2" key="1">
    <citation type="submission" date="2020-02" db="EMBL/GenBank/DDBJ databases">
        <title>Genome sequence of strain CCNWXJ40-4.</title>
        <authorList>
            <person name="Gao J."/>
            <person name="Sun J."/>
        </authorList>
    </citation>
    <scope>NUCLEOTIDE SEQUENCE [LARGE SCALE GENOMIC DNA]</scope>
    <source>
        <strain evidence="1 2">CCNWXJ 40-4</strain>
    </source>
</reference>
<evidence type="ECO:0000313" key="1">
    <source>
        <dbReference type="EMBL" id="NGO51060.1"/>
    </source>
</evidence>
<protein>
    <recommendedName>
        <fullName evidence="3">TnsA endonuclease N-terminal domain-containing protein</fullName>
    </recommendedName>
</protein>
<dbReference type="AlphaFoldDB" id="A0A6G4WA84"/>
<sequence>MALTNHEVVDYHDQPPRVDFVYPDGTLGHHWFDALLTLHDGLRVAVDVKPKDNVEKTGIHEIQRLIKEQVGKRFADVYLVRTEDNIHPDDVFDAWLLLRARRFACAASDAVVAGLARGLHGWCRVRDLVVASGLGGAAFNAAVRLIGDGGLEVRDYARISYECFVRRARV</sequence>
<proteinExistence type="predicted"/>
<dbReference type="Proteomes" id="UP001642900">
    <property type="component" value="Unassembled WGS sequence"/>
</dbReference>
<dbReference type="EMBL" id="JAAKZF010000006">
    <property type="protein sequence ID" value="NGO51060.1"/>
    <property type="molecule type" value="Genomic_DNA"/>
</dbReference>
<comment type="caution">
    <text evidence="1">The sequence shown here is derived from an EMBL/GenBank/DDBJ whole genome shotgun (WGS) entry which is preliminary data.</text>
</comment>